<dbReference type="AlphaFoldDB" id="A0A1L9VBS8"/>
<reference evidence="2" key="1">
    <citation type="journal article" date="2017" name="Genome Biol.">
        <title>Comparative genomics reveals high biological diversity and specific adaptations in the industrially and medically important fungal genus Aspergillus.</title>
        <authorList>
            <person name="de Vries R.P."/>
            <person name="Riley R."/>
            <person name="Wiebenga A."/>
            <person name="Aguilar-Osorio G."/>
            <person name="Amillis S."/>
            <person name="Uchima C.A."/>
            <person name="Anderluh G."/>
            <person name="Asadollahi M."/>
            <person name="Askin M."/>
            <person name="Barry K."/>
            <person name="Battaglia E."/>
            <person name="Bayram O."/>
            <person name="Benocci T."/>
            <person name="Braus-Stromeyer S.A."/>
            <person name="Caldana C."/>
            <person name="Canovas D."/>
            <person name="Cerqueira G.C."/>
            <person name="Chen F."/>
            <person name="Chen W."/>
            <person name="Choi C."/>
            <person name="Clum A."/>
            <person name="Dos Santos R.A."/>
            <person name="Damasio A.R."/>
            <person name="Diallinas G."/>
            <person name="Emri T."/>
            <person name="Fekete E."/>
            <person name="Flipphi M."/>
            <person name="Freyberg S."/>
            <person name="Gallo A."/>
            <person name="Gournas C."/>
            <person name="Habgood R."/>
            <person name="Hainaut M."/>
            <person name="Harispe M.L."/>
            <person name="Henrissat B."/>
            <person name="Hilden K.S."/>
            <person name="Hope R."/>
            <person name="Hossain A."/>
            <person name="Karabika E."/>
            <person name="Karaffa L."/>
            <person name="Karanyi Z."/>
            <person name="Krasevec N."/>
            <person name="Kuo A."/>
            <person name="Kusch H."/>
            <person name="LaButti K."/>
            <person name="Lagendijk E.L."/>
            <person name="Lapidus A."/>
            <person name="Levasseur A."/>
            <person name="Lindquist E."/>
            <person name="Lipzen A."/>
            <person name="Logrieco A.F."/>
            <person name="MacCabe A."/>
            <person name="Maekelae M.R."/>
            <person name="Malavazi I."/>
            <person name="Melin P."/>
            <person name="Meyer V."/>
            <person name="Mielnichuk N."/>
            <person name="Miskei M."/>
            <person name="Molnar A.P."/>
            <person name="Mule G."/>
            <person name="Ngan C.Y."/>
            <person name="Orejas M."/>
            <person name="Orosz E."/>
            <person name="Ouedraogo J.P."/>
            <person name="Overkamp K.M."/>
            <person name="Park H.-S."/>
            <person name="Perrone G."/>
            <person name="Piumi F."/>
            <person name="Punt P.J."/>
            <person name="Ram A.F."/>
            <person name="Ramon A."/>
            <person name="Rauscher S."/>
            <person name="Record E."/>
            <person name="Riano-Pachon D.M."/>
            <person name="Robert V."/>
            <person name="Roehrig J."/>
            <person name="Ruller R."/>
            <person name="Salamov A."/>
            <person name="Salih N.S."/>
            <person name="Samson R.A."/>
            <person name="Sandor E."/>
            <person name="Sanguinetti M."/>
            <person name="Schuetze T."/>
            <person name="Sepcic K."/>
            <person name="Shelest E."/>
            <person name="Sherlock G."/>
            <person name="Sophianopoulou V."/>
            <person name="Squina F.M."/>
            <person name="Sun H."/>
            <person name="Susca A."/>
            <person name="Todd R.B."/>
            <person name="Tsang A."/>
            <person name="Unkles S.E."/>
            <person name="van de Wiele N."/>
            <person name="van Rossen-Uffink D."/>
            <person name="Oliveira J.V."/>
            <person name="Vesth T.C."/>
            <person name="Visser J."/>
            <person name="Yu J.-H."/>
            <person name="Zhou M."/>
            <person name="Andersen M.R."/>
            <person name="Archer D.B."/>
            <person name="Baker S.E."/>
            <person name="Benoit I."/>
            <person name="Brakhage A.A."/>
            <person name="Braus G.H."/>
            <person name="Fischer R."/>
            <person name="Frisvad J.C."/>
            <person name="Goldman G.H."/>
            <person name="Houbraken J."/>
            <person name="Oakley B."/>
            <person name="Pocsi I."/>
            <person name="Scazzocchio C."/>
            <person name="Seiboth B."/>
            <person name="vanKuyk P.A."/>
            <person name="Wortman J."/>
            <person name="Dyer P.S."/>
            <person name="Grigoriev I.V."/>
        </authorList>
    </citation>
    <scope>NUCLEOTIDE SEQUENCE [LARGE SCALE GENOMIC DNA]</scope>
    <source>
        <strain evidence="2">CBS 516.65</strain>
    </source>
</reference>
<organism evidence="1 2">
    <name type="scientific">Aspergillus glaucus CBS 516.65</name>
    <dbReference type="NCBI Taxonomy" id="1160497"/>
    <lineage>
        <taxon>Eukaryota</taxon>
        <taxon>Fungi</taxon>
        <taxon>Dikarya</taxon>
        <taxon>Ascomycota</taxon>
        <taxon>Pezizomycotina</taxon>
        <taxon>Eurotiomycetes</taxon>
        <taxon>Eurotiomycetidae</taxon>
        <taxon>Eurotiales</taxon>
        <taxon>Aspergillaceae</taxon>
        <taxon>Aspergillus</taxon>
        <taxon>Aspergillus subgen. Aspergillus</taxon>
    </lineage>
</organism>
<accession>A0A1L9VBS8</accession>
<dbReference type="GeneID" id="34463564"/>
<evidence type="ECO:0000313" key="2">
    <source>
        <dbReference type="Proteomes" id="UP000184300"/>
    </source>
</evidence>
<gene>
    <name evidence="1" type="ORF">ASPGLDRAFT_50411</name>
</gene>
<proteinExistence type="predicted"/>
<dbReference type="VEuPathDB" id="FungiDB:ASPGLDRAFT_50411"/>
<dbReference type="EMBL" id="KV878906">
    <property type="protein sequence ID" value="OJJ81349.1"/>
    <property type="molecule type" value="Genomic_DNA"/>
</dbReference>
<dbReference type="RefSeq" id="XP_022398047.1">
    <property type="nucleotide sequence ID" value="XM_022547303.1"/>
</dbReference>
<evidence type="ECO:0000313" key="1">
    <source>
        <dbReference type="EMBL" id="OJJ81349.1"/>
    </source>
</evidence>
<name>A0A1L9VBS8_ASPGL</name>
<protein>
    <submittedName>
        <fullName evidence="1">Uncharacterized protein</fullName>
    </submittedName>
</protein>
<sequence length="72" mass="7561">MTLISTWLCVARDTAALTTRLHEESSFNSALMCPGTHPTVGGLDPRYSATNGSCLSGCFADPDNLVAEKTVG</sequence>
<keyword evidence="2" id="KW-1185">Reference proteome</keyword>
<dbReference type="Proteomes" id="UP000184300">
    <property type="component" value="Unassembled WGS sequence"/>
</dbReference>